<keyword evidence="4" id="KW-1185">Reference proteome</keyword>
<evidence type="ECO:0000313" key="3">
    <source>
        <dbReference type="EMBL" id="MEV5510863.1"/>
    </source>
</evidence>
<dbReference type="Proteomes" id="UP001552594">
    <property type="component" value="Unassembled WGS sequence"/>
</dbReference>
<dbReference type="PROSITE" id="PS51352">
    <property type="entry name" value="THIOREDOXIN_2"/>
    <property type="match status" value="1"/>
</dbReference>
<sequence length="117" mass="12625">MAVLPLTNLTEYEEAIARDKPVVVSFCATWAPRCRVITPVFRRLSELPEFAATVGFHSVDLDEAADVAQKAGVGPVPVFMVFCHGTRLSEVVAPGPEALRELVAWASTTGDDRPDDG</sequence>
<dbReference type="Gene3D" id="3.40.30.10">
    <property type="entry name" value="Glutaredoxin"/>
    <property type="match status" value="1"/>
</dbReference>
<protein>
    <submittedName>
        <fullName evidence="3">Thioredoxin family protein</fullName>
    </submittedName>
</protein>
<keyword evidence="1" id="KW-1015">Disulfide bond</keyword>
<dbReference type="CDD" id="cd02947">
    <property type="entry name" value="TRX_family"/>
    <property type="match status" value="1"/>
</dbReference>
<dbReference type="Pfam" id="PF00085">
    <property type="entry name" value="Thioredoxin"/>
    <property type="match status" value="1"/>
</dbReference>
<accession>A0ABV3K6T1</accession>
<name>A0ABV3K6T1_STRON</name>
<dbReference type="SUPFAM" id="SSF52833">
    <property type="entry name" value="Thioredoxin-like"/>
    <property type="match status" value="1"/>
</dbReference>
<feature type="domain" description="Thioredoxin" evidence="2">
    <location>
        <begin position="1"/>
        <end position="108"/>
    </location>
</feature>
<proteinExistence type="predicted"/>
<comment type="caution">
    <text evidence="3">The sequence shown here is derived from an EMBL/GenBank/DDBJ whole genome shotgun (WGS) entry which is preliminary data.</text>
</comment>
<organism evidence="3 4">
    <name type="scientific">Streptomyces orinoci</name>
    <name type="common">Streptoverticillium orinoci</name>
    <dbReference type="NCBI Taxonomy" id="67339"/>
    <lineage>
        <taxon>Bacteria</taxon>
        <taxon>Bacillati</taxon>
        <taxon>Actinomycetota</taxon>
        <taxon>Actinomycetes</taxon>
        <taxon>Kitasatosporales</taxon>
        <taxon>Streptomycetaceae</taxon>
        <taxon>Streptomyces</taxon>
    </lineage>
</organism>
<dbReference type="RefSeq" id="WP_109278358.1">
    <property type="nucleotide sequence ID" value="NZ_JBFAUK010000041.1"/>
</dbReference>
<evidence type="ECO:0000256" key="1">
    <source>
        <dbReference type="ARBA" id="ARBA00023157"/>
    </source>
</evidence>
<gene>
    <name evidence="3" type="ORF">AB0L16_31330</name>
</gene>
<evidence type="ECO:0000313" key="4">
    <source>
        <dbReference type="Proteomes" id="UP001552594"/>
    </source>
</evidence>
<reference evidence="3 4" key="1">
    <citation type="submission" date="2024-06" db="EMBL/GenBank/DDBJ databases">
        <title>The Natural Products Discovery Center: Release of the First 8490 Sequenced Strains for Exploring Actinobacteria Biosynthetic Diversity.</title>
        <authorList>
            <person name="Kalkreuter E."/>
            <person name="Kautsar S.A."/>
            <person name="Yang D."/>
            <person name="Bader C.D."/>
            <person name="Teijaro C.N."/>
            <person name="Fluegel L."/>
            <person name="Davis C.M."/>
            <person name="Simpson J.R."/>
            <person name="Lauterbach L."/>
            <person name="Steele A.D."/>
            <person name="Gui C."/>
            <person name="Meng S."/>
            <person name="Li G."/>
            <person name="Viehrig K."/>
            <person name="Ye F."/>
            <person name="Su P."/>
            <person name="Kiefer A.F."/>
            <person name="Nichols A."/>
            <person name="Cepeda A.J."/>
            <person name="Yan W."/>
            <person name="Fan B."/>
            <person name="Jiang Y."/>
            <person name="Adhikari A."/>
            <person name="Zheng C.-J."/>
            <person name="Schuster L."/>
            <person name="Cowan T.M."/>
            <person name="Smanski M.J."/>
            <person name="Chevrette M.G."/>
            <person name="De Carvalho L.P.S."/>
            <person name="Shen B."/>
        </authorList>
    </citation>
    <scope>NUCLEOTIDE SEQUENCE [LARGE SCALE GENOMIC DNA]</scope>
    <source>
        <strain evidence="3 4">NPDC052347</strain>
    </source>
</reference>
<dbReference type="EMBL" id="JBFAUK010000041">
    <property type="protein sequence ID" value="MEV5510863.1"/>
    <property type="molecule type" value="Genomic_DNA"/>
</dbReference>
<evidence type="ECO:0000259" key="2">
    <source>
        <dbReference type="PROSITE" id="PS51352"/>
    </source>
</evidence>
<dbReference type="InterPro" id="IPR036249">
    <property type="entry name" value="Thioredoxin-like_sf"/>
</dbReference>
<dbReference type="InterPro" id="IPR013766">
    <property type="entry name" value="Thioredoxin_domain"/>
</dbReference>
<dbReference type="PANTHER" id="PTHR46115">
    <property type="entry name" value="THIOREDOXIN-LIKE PROTEIN 1"/>
    <property type="match status" value="1"/>
</dbReference>